<name>A0A7W9WDZ6_9BACT</name>
<organism evidence="3 4">
    <name type="scientific">Hymenobacter luteus</name>
    <dbReference type="NCBI Taxonomy" id="1411122"/>
    <lineage>
        <taxon>Bacteria</taxon>
        <taxon>Pseudomonadati</taxon>
        <taxon>Bacteroidota</taxon>
        <taxon>Cytophagia</taxon>
        <taxon>Cytophagales</taxon>
        <taxon>Hymenobacteraceae</taxon>
        <taxon>Hymenobacter</taxon>
    </lineage>
</organism>
<feature type="compositionally biased region" description="Basic and acidic residues" evidence="1">
    <location>
        <begin position="201"/>
        <end position="214"/>
    </location>
</feature>
<dbReference type="RefSeq" id="WP_183405201.1">
    <property type="nucleotide sequence ID" value="NZ_JACHGG010000004.1"/>
</dbReference>
<feature type="domain" description="DyP dimeric alpha+beta barrel" evidence="2">
    <location>
        <begin position="16"/>
        <end position="187"/>
    </location>
</feature>
<feature type="region of interest" description="Disordered" evidence="1">
    <location>
        <begin position="197"/>
        <end position="240"/>
    </location>
</feature>
<dbReference type="InterPro" id="IPR049509">
    <property type="entry name" value="DyP_N"/>
</dbReference>
<dbReference type="InterPro" id="IPR011008">
    <property type="entry name" value="Dimeric_a/b-barrel"/>
</dbReference>
<dbReference type="Pfam" id="PF21105">
    <property type="entry name" value="DyP_N"/>
    <property type="match status" value="1"/>
</dbReference>
<reference evidence="3 4" key="1">
    <citation type="submission" date="2020-08" db="EMBL/GenBank/DDBJ databases">
        <title>Genomic Encyclopedia of Type Strains, Phase IV (KMG-IV): sequencing the most valuable type-strain genomes for metagenomic binning, comparative biology and taxonomic classification.</title>
        <authorList>
            <person name="Goeker M."/>
        </authorList>
    </citation>
    <scope>NUCLEOTIDE SEQUENCE [LARGE SCALE GENOMIC DNA]</scope>
    <source>
        <strain evidence="3 4">DSM 26718</strain>
    </source>
</reference>
<protein>
    <recommendedName>
        <fullName evidence="2">DyP dimeric alpha+beta barrel domain-containing protein</fullName>
    </recommendedName>
</protein>
<dbReference type="AlphaFoldDB" id="A0A7W9WDZ6"/>
<dbReference type="SUPFAM" id="SSF54909">
    <property type="entry name" value="Dimeric alpha+beta barrel"/>
    <property type="match status" value="1"/>
</dbReference>
<proteinExistence type="predicted"/>
<evidence type="ECO:0000259" key="2">
    <source>
        <dbReference type="Pfam" id="PF21105"/>
    </source>
</evidence>
<evidence type="ECO:0000256" key="1">
    <source>
        <dbReference type="SAM" id="MobiDB-lite"/>
    </source>
</evidence>
<comment type="caution">
    <text evidence="3">The sequence shown here is derived from an EMBL/GenBank/DDBJ whole genome shotgun (WGS) entry which is preliminary data.</text>
</comment>
<keyword evidence="4" id="KW-1185">Reference proteome</keyword>
<accession>A0A7W9WDZ6</accession>
<gene>
    <name evidence="3" type="ORF">HNQ93_003023</name>
</gene>
<sequence>MNALIIPDQAIKRYGNAQGNILKGHGRENVTLLFVRFGDSAKARQWINQLVEQSGPTLPRIVSTEQQLREREKRQQEYSFDVGLFATLSFTAAGLGFLEVPAGQMPQEAVDQASFGRNGAFAAGMRAEATRRNLHDPDPADWDPGWWASGTEPSALHALLLLADANAARLQQAVAAVKEQLPGFEIRLMVEENGQRLFGQKSEKQENKKKEKQDIGCQDRSGSNRHQKNPHLQPSGDFLC</sequence>
<dbReference type="Proteomes" id="UP000532746">
    <property type="component" value="Unassembled WGS sequence"/>
</dbReference>
<evidence type="ECO:0000313" key="3">
    <source>
        <dbReference type="EMBL" id="MBB6060157.1"/>
    </source>
</evidence>
<evidence type="ECO:0000313" key="4">
    <source>
        <dbReference type="Proteomes" id="UP000532746"/>
    </source>
</evidence>
<dbReference type="EMBL" id="JACHGG010000004">
    <property type="protein sequence ID" value="MBB6060157.1"/>
    <property type="molecule type" value="Genomic_DNA"/>
</dbReference>